<feature type="transmembrane region" description="Helical" evidence="14">
    <location>
        <begin position="55"/>
        <end position="75"/>
    </location>
</feature>
<dbReference type="GO" id="GO:0030148">
    <property type="term" value="P:sphingolipid biosynthetic process"/>
    <property type="evidence" value="ECO:0007669"/>
    <property type="project" value="TreeGrafter"/>
</dbReference>
<dbReference type="GO" id="GO:0030497">
    <property type="term" value="P:fatty acid elongation"/>
    <property type="evidence" value="ECO:0007669"/>
    <property type="project" value="TreeGrafter"/>
</dbReference>
<keyword evidence="5 14" id="KW-0444">Lipid biosynthesis</keyword>
<organism evidence="15 16">
    <name type="scientific">Talaromyces atroroseus</name>
    <dbReference type="NCBI Taxonomy" id="1441469"/>
    <lineage>
        <taxon>Eukaryota</taxon>
        <taxon>Fungi</taxon>
        <taxon>Dikarya</taxon>
        <taxon>Ascomycota</taxon>
        <taxon>Pezizomycotina</taxon>
        <taxon>Eurotiomycetes</taxon>
        <taxon>Eurotiomycetidae</taxon>
        <taxon>Eurotiales</taxon>
        <taxon>Trichocomaceae</taxon>
        <taxon>Talaromyces</taxon>
        <taxon>Talaromyces sect. Trachyspermi</taxon>
    </lineage>
</organism>
<comment type="similarity">
    <text evidence="3 14">Belongs to the very long-chain fatty acids dehydratase HACD family.</text>
</comment>
<dbReference type="EC" id="4.2.1.134" evidence="4 14"/>
<evidence type="ECO:0000256" key="14">
    <source>
        <dbReference type="RuleBase" id="RU363109"/>
    </source>
</evidence>
<evidence type="ECO:0000256" key="10">
    <source>
        <dbReference type="ARBA" id="ARBA00023136"/>
    </source>
</evidence>
<keyword evidence="16" id="KW-1185">Reference proteome</keyword>
<dbReference type="STRING" id="1441469.A0A225AAZ1"/>
<comment type="subcellular location">
    <subcellularLocation>
        <location evidence="14">Endoplasmic reticulum membrane</location>
        <topology evidence="14">Multi-pass membrane protein</topology>
    </subcellularLocation>
    <subcellularLocation>
        <location evidence="1">Membrane</location>
        <topology evidence="1">Multi-pass membrane protein</topology>
    </subcellularLocation>
</comment>
<dbReference type="GO" id="GO:0005789">
    <property type="term" value="C:endoplasmic reticulum membrane"/>
    <property type="evidence" value="ECO:0007669"/>
    <property type="project" value="UniProtKB-SubCell"/>
</dbReference>
<evidence type="ECO:0000256" key="5">
    <source>
        <dbReference type="ARBA" id="ARBA00022516"/>
    </source>
</evidence>
<evidence type="ECO:0000256" key="3">
    <source>
        <dbReference type="ARBA" id="ARBA00007811"/>
    </source>
</evidence>
<evidence type="ECO:0000256" key="2">
    <source>
        <dbReference type="ARBA" id="ARBA00005194"/>
    </source>
</evidence>
<evidence type="ECO:0000313" key="16">
    <source>
        <dbReference type="Proteomes" id="UP000214365"/>
    </source>
</evidence>
<dbReference type="GO" id="GO:0102158">
    <property type="term" value="F:very-long-chain (3R)-3-hydroxyacyl-CoA dehydratase activity"/>
    <property type="evidence" value="ECO:0007669"/>
    <property type="project" value="UniProtKB-EC"/>
</dbReference>
<dbReference type="GO" id="GO:0042761">
    <property type="term" value="P:very long-chain fatty acid biosynthetic process"/>
    <property type="evidence" value="ECO:0007669"/>
    <property type="project" value="TreeGrafter"/>
</dbReference>
<dbReference type="PANTHER" id="PTHR11035">
    <property type="entry name" value="VERY-LONG-CHAIN (3R)-3-HYDROXYACYL-COA DEHYDRATASE"/>
    <property type="match status" value="1"/>
</dbReference>
<comment type="pathway">
    <text evidence="2 14">Lipid metabolism; fatty acid biosynthesis.</text>
</comment>
<dbReference type="UniPathway" id="UPA00094"/>
<evidence type="ECO:0000256" key="8">
    <source>
        <dbReference type="ARBA" id="ARBA00022989"/>
    </source>
</evidence>
<keyword evidence="11 14" id="KW-0275">Fatty acid biosynthesis</keyword>
<sequence length="259" mass="29047">MPPKKPVSGLTRTYLFLYNLLSLSLWATCTLRAAVLLSQQLSDESINGFDALPSIFTQVFPLLLITQSLAGLEILHSLVGLVRAPLLTTTMQVTSRFVVVWGVMFLFREGAVDLSGLLGPAVGAKHQQQPVGVAEGDGLVGLVGETQYCDFAFLGCMFAWGVTECIRYGFFAMQLGGVSVPTWWQWLRYNTFFVLYPIGIASECVFMYFSLGHAEKYVHVYYKWVMMGIMAIYVPGSYILYTHMMSQRRRVMRGKSRVD</sequence>
<dbReference type="Proteomes" id="UP000214365">
    <property type="component" value="Unassembled WGS sequence"/>
</dbReference>
<gene>
    <name evidence="15" type="ORF">UA08_08947</name>
</gene>
<evidence type="ECO:0000256" key="1">
    <source>
        <dbReference type="ARBA" id="ARBA00004141"/>
    </source>
</evidence>
<keyword evidence="6 14" id="KW-0812">Transmembrane</keyword>
<feature type="transmembrane region" description="Helical" evidence="14">
    <location>
        <begin position="12"/>
        <end position="35"/>
    </location>
</feature>
<dbReference type="InterPro" id="IPR007482">
    <property type="entry name" value="Tyr_Pase-like_PTPLA"/>
</dbReference>
<keyword evidence="9 14" id="KW-0443">Lipid metabolism</keyword>
<evidence type="ECO:0000256" key="7">
    <source>
        <dbReference type="ARBA" id="ARBA00022832"/>
    </source>
</evidence>
<protein>
    <recommendedName>
        <fullName evidence="4 14">Very-long-chain (3R)-3-hydroxyacyl-CoA dehydratase</fullName>
        <ecNumber evidence="4 14">4.2.1.134</ecNumber>
    </recommendedName>
</protein>
<evidence type="ECO:0000256" key="9">
    <source>
        <dbReference type="ARBA" id="ARBA00023098"/>
    </source>
</evidence>
<feature type="transmembrane region" description="Helical" evidence="14">
    <location>
        <begin position="87"/>
        <end position="107"/>
    </location>
</feature>
<keyword evidence="8 14" id="KW-1133">Transmembrane helix</keyword>
<dbReference type="OrthoDB" id="46988at2759"/>
<feature type="transmembrane region" description="Helical" evidence="14">
    <location>
        <begin position="151"/>
        <end position="170"/>
    </location>
</feature>
<evidence type="ECO:0000256" key="11">
    <source>
        <dbReference type="ARBA" id="ARBA00023160"/>
    </source>
</evidence>
<dbReference type="RefSeq" id="XP_020116014.1">
    <property type="nucleotide sequence ID" value="XM_020263843.1"/>
</dbReference>
<name>A0A225AAZ1_TALAT</name>
<keyword evidence="14" id="KW-0256">Endoplasmic reticulum</keyword>
<accession>A0A225AAZ1</accession>
<keyword evidence="10 14" id="KW-0472">Membrane</keyword>
<comment type="catalytic activity">
    <reaction evidence="13 14">
        <text>a very-long-chain (3R)-3-hydroxyacyl-CoA = a very-long-chain (2E)-enoyl-CoA + H2O</text>
        <dbReference type="Rhea" id="RHEA:45812"/>
        <dbReference type="ChEBI" id="CHEBI:15377"/>
        <dbReference type="ChEBI" id="CHEBI:83728"/>
        <dbReference type="ChEBI" id="CHEBI:85440"/>
        <dbReference type="EC" id="4.2.1.134"/>
    </reaction>
</comment>
<feature type="transmembrane region" description="Helical" evidence="14">
    <location>
        <begin position="191"/>
        <end position="209"/>
    </location>
</feature>
<evidence type="ECO:0000256" key="6">
    <source>
        <dbReference type="ARBA" id="ARBA00022692"/>
    </source>
</evidence>
<evidence type="ECO:0000256" key="12">
    <source>
        <dbReference type="ARBA" id="ARBA00023239"/>
    </source>
</evidence>
<dbReference type="PANTHER" id="PTHR11035:SF3">
    <property type="entry name" value="VERY-LONG-CHAIN (3R)-3-HYDROXYACYL-COA DEHYDRATASE"/>
    <property type="match status" value="1"/>
</dbReference>
<dbReference type="AlphaFoldDB" id="A0A225AAZ1"/>
<feature type="transmembrane region" description="Helical" evidence="14">
    <location>
        <begin position="221"/>
        <end position="241"/>
    </location>
</feature>
<dbReference type="GeneID" id="31008703"/>
<reference evidence="15 16" key="1">
    <citation type="submission" date="2015-06" db="EMBL/GenBank/DDBJ databases">
        <title>Talaromyces atroroseus IBT 11181 draft genome.</title>
        <authorList>
            <person name="Rasmussen K.B."/>
            <person name="Rasmussen S."/>
            <person name="Petersen B."/>
            <person name="Sicheritz-Ponten T."/>
            <person name="Mortensen U.H."/>
            <person name="Thrane U."/>
        </authorList>
    </citation>
    <scope>NUCLEOTIDE SEQUENCE [LARGE SCALE GENOMIC DNA]</scope>
    <source>
        <strain evidence="15 16">IBT 11181</strain>
    </source>
</reference>
<proteinExistence type="inferred from homology"/>
<keyword evidence="7 14" id="KW-0276">Fatty acid metabolism</keyword>
<evidence type="ECO:0000256" key="13">
    <source>
        <dbReference type="ARBA" id="ARBA00036671"/>
    </source>
</evidence>
<evidence type="ECO:0000256" key="4">
    <source>
        <dbReference type="ARBA" id="ARBA00013122"/>
    </source>
</evidence>
<evidence type="ECO:0000313" key="15">
    <source>
        <dbReference type="EMBL" id="OKL55893.1"/>
    </source>
</evidence>
<dbReference type="EMBL" id="LFMY01000017">
    <property type="protein sequence ID" value="OKL55893.1"/>
    <property type="molecule type" value="Genomic_DNA"/>
</dbReference>
<keyword evidence="12 14" id="KW-0456">Lyase</keyword>
<comment type="caution">
    <text evidence="15">The sequence shown here is derived from an EMBL/GenBank/DDBJ whole genome shotgun (WGS) entry which is preliminary data.</text>
</comment>
<comment type="function">
    <text evidence="14">Catalyzes the third of the four reactions of the long-chain fatty acids elongation cycle. This endoplasmic reticulum-bound enzymatic process, allows the addition of two carbons to the chain of long- and very long-chain fatty acids/VLCFAs per cycle. This enzyme catalyzes the dehydration of the 3-hydroxyacyl-CoA intermediate into trans-2,3-enoyl-CoA, within each cycle of fatty acid elongation. Thereby, it participates to the production of VLCFAs of different chain lengths that are involved in multiple biological processes as precursors of membrane lipids and lipid mediators.</text>
</comment>
<dbReference type="Pfam" id="PF04387">
    <property type="entry name" value="PTPLA"/>
    <property type="match status" value="1"/>
</dbReference>